<dbReference type="Pfam" id="PF18362">
    <property type="entry name" value="THB"/>
    <property type="match status" value="1"/>
</dbReference>
<evidence type="ECO:0000313" key="9">
    <source>
        <dbReference type="Proteomes" id="UP000886611"/>
    </source>
</evidence>
<dbReference type="InterPro" id="IPR040849">
    <property type="entry name" value="MyBP-C_THB"/>
</dbReference>
<name>A0A8X8BPE6_POLSE</name>
<evidence type="ECO:0000256" key="2">
    <source>
        <dbReference type="ARBA" id="ARBA00022490"/>
    </source>
</evidence>
<dbReference type="InterPro" id="IPR013098">
    <property type="entry name" value="Ig_I-set"/>
</dbReference>
<dbReference type="Gene3D" id="2.60.40.10">
    <property type="entry name" value="Immunoglobulins"/>
    <property type="match status" value="5"/>
</dbReference>
<dbReference type="PANTHER" id="PTHR35971">
    <property type="entry name" value="SI:DKEY-31G6.6"/>
    <property type="match status" value="1"/>
</dbReference>
<dbReference type="EMBL" id="JAATIS010004040">
    <property type="protein sequence ID" value="KAG2462986.1"/>
    <property type="molecule type" value="Genomic_DNA"/>
</dbReference>
<feature type="domain" description="Ig-like" evidence="7">
    <location>
        <begin position="291"/>
        <end position="383"/>
    </location>
</feature>
<dbReference type="PANTHER" id="PTHR35971:SF5">
    <property type="entry name" value="OBSCURIN LIKE CYTOSKELETAL ADAPTOR 1"/>
    <property type="match status" value="1"/>
</dbReference>
<dbReference type="AlphaFoldDB" id="A0A8X8BPE6"/>
<keyword evidence="4" id="KW-0677">Repeat</keyword>
<keyword evidence="2" id="KW-0963">Cytoplasm</keyword>
<keyword evidence="3" id="KW-0597">Phosphoprotein</keyword>
<feature type="non-terminal residue" evidence="8">
    <location>
        <position position="1"/>
    </location>
</feature>
<sequence length="556" mass="63120">MYWLPITMRCISWQNKWMDELPDEISSFLDSHRSAPAPKAEKRPITEEEMLKILSGADKKDYEKICAEYGFTDFRGILKKLKEMKKKVDVEMVKVLKPLEDIEAKVDTTVIFDTILELRDPNTRLMWFKENEMLRIQYSLGKYEMKQMGTKFMLHVTGVTLKDSGTYRLEVGDKTLTAKLNVIDEPLKFLTELKPLRVTERQTAVFEVRLSKKTDLPVIWKVKGKELKRDEKFDVSVSEDGLTYTMKIKDVRHSDIGDYSLCIGDMVASTQLFIDSRFRNYLQVRASSEKPGEGIFVSNLKNTRVKEKGKARMECELSSKDVFIKWLKDGKDITHNPRYTFLREGKRAEIIIEDCDLADSGEYAIVAMQESDAHEYVSSANLTVDERFATVKSGMSDIQSPSRSPAEFCVVLNDEKVEGVWLKDGKEVTDMKGVQIVKQGAVHKLIFDKVGDEHEGKYTFRAKGAESEAVLAIADPPVIDPNVLELLGAHPVTVKAGHTATIKIPFKGKPMPKVTWYKDGIEMMDDERTKLEKDSESTVLTLISACGRTAALSCCV</sequence>
<feature type="domain" description="Ig-like" evidence="7">
    <location>
        <begin position="481"/>
        <end position="556"/>
    </location>
</feature>
<evidence type="ECO:0000256" key="5">
    <source>
        <dbReference type="ARBA" id="ARBA00023157"/>
    </source>
</evidence>
<dbReference type="SMART" id="SM00409">
    <property type="entry name" value="IG"/>
    <property type="match status" value="3"/>
</dbReference>
<dbReference type="PROSITE" id="PS50835">
    <property type="entry name" value="IG_LIKE"/>
    <property type="match status" value="2"/>
</dbReference>
<accession>A0A8X8BPE6</accession>
<protein>
    <submittedName>
        <fullName evidence="8">IGS22 protein</fullName>
    </submittedName>
</protein>
<dbReference type="GO" id="GO:0005737">
    <property type="term" value="C:cytoplasm"/>
    <property type="evidence" value="ECO:0007669"/>
    <property type="project" value="UniProtKB-SubCell"/>
</dbReference>
<dbReference type="Pfam" id="PF07679">
    <property type="entry name" value="I-set"/>
    <property type="match status" value="5"/>
</dbReference>
<keyword evidence="9" id="KW-1185">Reference proteome</keyword>
<evidence type="ECO:0000313" key="8">
    <source>
        <dbReference type="EMBL" id="KAG2462986.1"/>
    </source>
</evidence>
<organism evidence="8 9">
    <name type="scientific">Polypterus senegalus</name>
    <name type="common">Senegal bichir</name>
    <dbReference type="NCBI Taxonomy" id="55291"/>
    <lineage>
        <taxon>Eukaryota</taxon>
        <taxon>Metazoa</taxon>
        <taxon>Chordata</taxon>
        <taxon>Craniata</taxon>
        <taxon>Vertebrata</taxon>
        <taxon>Euteleostomi</taxon>
        <taxon>Actinopterygii</taxon>
        <taxon>Polypteriformes</taxon>
        <taxon>Polypteridae</taxon>
        <taxon>Polypterus</taxon>
    </lineage>
</organism>
<gene>
    <name evidence="8" type="primary">Igsf22_0</name>
    <name evidence="8" type="ORF">GTO96_0001862</name>
</gene>
<dbReference type="InterPro" id="IPR007110">
    <property type="entry name" value="Ig-like_dom"/>
</dbReference>
<dbReference type="InterPro" id="IPR013783">
    <property type="entry name" value="Ig-like_fold"/>
</dbReference>
<comment type="caution">
    <text evidence="8">The sequence shown here is derived from an EMBL/GenBank/DDBJ whole genome shotgun (WGS) entry which is preliminary data.</text>
</comment>
<keyword evidence="5" id="KW-1015">Disulfide bond</keyword>
<feature type="non-terminal residue" evidence="8">
    <location>
        <position position="556"/>
    </location>
</feature>
<reference evidence="8 9" key="1">
    <citation type="journal article" date="2021" name="Cell">
        <title>Tracing the genetic footprints of vertebrate landing in non-teleost ray-finned fishes.</title>
        <authorList>
            <person name="Bi X."/>
            <person name="Wang K."/>
            <person name="Yang L."/>
            <person name="Pan H."/>
            <person name="Jiang H."/>
            <person name="Wei Q."/>
            <person name="Fang M."/>
            <person name="Yu H."/>
            <person name="Zhu C."/>
            <person name="Cai Y."/>
            <person name="He Y."/>
            <person name="Gan X."/>
            <person name="Zeng H."/>
            <person name="Yu D."/>
            <person name="Zhu Y."/>
            <person name="Jiang H."/>
            <person name="Qiu Q."/>
            <person name="Yang H."/>
            <person name="Zhang Y.E."/>
            <person name="Wang W."/>
            <person name="Zhu M."/>
            <person name="He S."/>
            <person name="Zhang G."/>
        </authorList>
    </citation>
    <scope>NUCLEOTIDE SEQUENCE [LARGE SCALE GENOMIC DNA]</scope>
    <source>
        <strain evidence="8">Bchr_013</strain>
    </source>
</reference>
<dbReference type="InterPro" id="IPR052385">
    <property type="entry name" value="Obscurin/Obscurin-like_Reg"/>
</dbReference>
<evidence type="ECO:0000256" key="3">
    <source>
        <dbReference type="ARBA" id="ARBA00022553"/>
    </source>
</evidence>
<dbReference type="FunFam" id="2.60.40.10:FF:001539">
    <property type="entry name" value="Immunoglobulin superfamily member 22"/>
    <property type="match status" value="1"/>
</dbReference>
<dbReference type="FunFam" id="2.60.40.10:FF:000031">
    <property type="entry name" value="Myosin-binding protein C, slow type"/>
    <property type="match status" value="1"/>
</dbReference>
<evidence type="ECO:0000259" key="7">
    <source>
        <dbReference type="PROSITE" id="PS50835"/>
    </source>
</evidence>
<dbReference type="InterPro" id="IPR003599">
    <property type="entry name" value="Ig_sub"/>
</dbReference>
<evidence type="ECO:0000256" key="6">
    <source>
        <dbReference type="ARBA" id="ARBA00023319"/>
    </source>
</evidence>
<dbReference type="Proteomes" id="UP000886611">
    <property type="component" value="Unassembled WGS sequence"/>
</dbReference>
<dbReference type="CDD" id="cd00096">
    <property type="entry name" value="Ig"/>
    <property type="match status" value="1"/>
</dbReference>
<proteinExistence type="predicted"/>
<evidence type="ECO:0000256" key="4">
    <source>
        <dbReference type="ARBA" id="ARBA00022737"/>
    </source>
</evidence>
<comment type="subcellular location">
    <subcellularLocation>
        <location evidence="1">Cytoplasm</location>
    </subcellularLocation>
</comment>
<dbReference type="InterPro" id="IPR036179">
    <property type="entry name" value="Ig-like_dom_sf"/>
</dbReference>
<keyword evidence="6" id="KW-0393">Immunoglobulin domain</keyword>
<dbReference type="SUPFAM" id="SSF48726">
    <property type="entry name" value="Immunoglobulin"/>
    <property type="match status" value="5"/>
</dbReference>
<evidence type="ECO:0000256" key="1">
    <source>
        <dbReference type="ARBA" id="ARBA00004496"/>
    </source>
</evidence>